<dbReference type="PANTHER" id="PTHR42879">
    <property type="entry name" value="3-OXOACYL-(ACYL-CARRIER-PROTEIN) REDUCTASE"/>
    <property type="match status" value="1"/>
</dbReference>
<dbReference type="GO" id="GO:0032787">
    <property type="term" value="P:monocarboxylic acid metabolic process"/>
    <property type="evidence" value="ECO:0007669"/>
    <property type="project" value="UniProtKB-ARBA"/>
</dbReference>
<protein>
    <submittedName>
        <fullName evidence="4">3-oxoacyl-[acyl-carrier protein] reductase</fullName>
        <ecNumber evidence="4">1.1.1.100</ecNumber>
    </submittedName>
</protein>
<evidence type="ECO:0000313" key="4">
    <source>
        <dbReference type="EMBL" id="MBG6135111.1"/>
    </source>
</evidence>
<reference evidence="4" key="1">
    <citation type="submission" date="2020-11" db="EMBL/GenBank/DDBJ databases">
        <title>Sequencing the genomes of 1000 actinobacteria strains.</title>
        <authorList>
            <person name="Klenk H.-P."/>
        </authorList>
    </citation>
    <scope>NUCLEOTIDE SEQUENCE</scope>
    <source>
        <strain evidence="4">DSM 45356</strain>
    </source>
</reference>
<evidence type="ECO:0000256" key="2">
    <source>
        <dbReference type="ARBA" id="ARBA00023002"/>
    </source>
</evidence>
<proteinExistence type="inferred from homology"/>
<keyword evidence="2 4" id="KW-0560">Oxidoreductase</keyword>
<dbReference type="EMBL" id="JADOUF010000001">
    <property type="protein sequence ID" value="MBG6135111.1"/>
    <property type="molecule type" value="Genomic_DNA"/>
</dbReference>
<dbReference type="InterPro" id="IPR050259">
    <property type="entry name" value="SDR"/>
</dbReference>
<dbReference type="PROSITE" id="PS00061">
    <property type="entry name" value="ADH_SHORT"/>
    <property type="match status" value="1"/>
</dbReference>
<dbReference type="GO" id="GO:0004316">
    <property type="term" value="F:3-oxoacyl-[acyl-carrier-protein] reductase (NADPH) activity"/>
    <property type="evidence" value="ECO:0007669"/>
    <property type="project" value="UniProtKB-EC"/>
</dbReference>
<evidence type="ECO:0000259" key="3">
    <source>
        <dbReference type="SMART" id="SM00822"/>
    </source>
</evidence>
<dbReference type="PANTHER" id="PTHR42879:SF2">
    <property type="entry name" value="3-OXOACYL-[ACYL-CARRIER-PROTEIN] REDUCTASE FABG"/>
    <property type="match status" value="1"/>
</dbReference>
<dbReference type="FunFam" id="3.40.50.720:FF:000173">
    <property type="entry name" value="3-oxoacyl-[acyl-carrier protein] reductase"/>
    <property type="match status" value="1"/>
</dbReference>
<accession>A0A8J7KJ54</accession>
<dbReference type="EC" id="1.1.1.100" evidence="4"/>
<dbReference type="SUPFAM" id="SSF51735">
    <property type="entry name" value="NAD(P)-binding Rossmann-fold domains"/>
    <property type="match status" value="1"/>
</dbReference>
<feature type="domain" description="Ketoreductase" evidence="3">
    <location>
        <begin position="9"/>
        <end position="189"/>
    </location>
</feature>
<dbReference type="PRINTS" id="PR00080">
    <property type="entry name" value="SDRFAMILY"/>
</dbReference>
<dbReference type="Gene3D" id="3.40.50.720">
    <property type="entry name" value="NAD(P)-binding Rossmann-like Domain"/>
    <property type="match status" value="1"/>
</dbReference>
<dbReference type="InterPro" id="IPR057326">
    <property type="entry name" value="KR_dom"/>
</dbReference>
<dbReference type="AlphaFoldDB" id="A0A8J7KJ54"/>
<dbReference type="Proteomes" id="UP000622552">
    <property type="component" value="Unassembled WGS sequence"/>
</dbReference>
<evidence type="ECO:0000256" key="1">
    <source>
        <dbReference type="ARBA" id="ARBA00006484"/>
    </source>
</evidence>
<sequence>MSVSPPARPVVLVTGGSRGIGAGIVTRLAQDGYDVSFCFQSNHEAAERVADAAREHGGRVLAHKVDVSDGAEVRDYLKVTEAELGPVTNVVTVAGIIRDKPLALMTDDDWRDVMRVNLDGTYNVCRAAIRRLMKNKGGSIVTMSSVAGVVGTPMQTNYAASKAGILGFTKALAKEVGRYNIRVNAVAPGFIETDMISELSEAFTKDMLGRVALGRFGRVEEVADLVSFLLSDRASYMTGQVLQVDGGTAI</sequence>
<organism evidence="4 5">
    <name type="scientific">Longispora fulva</name>
    <dbReference type="NCBI Taxonomy" id="619741"/>
    <lineage>
        <taxon>Bacteria</taxon>
        <taxon>Bacillati</taxon>
        <taxon>Actinomycetota</taxon>
        <taxon>Actinomycetes</taxon>
        <taxon>Micromonosporales</taxon>
        <taxon>Micromonosporaceae</taxon>
        <taxon>Longispora</taxon>
    </lineage>
</organism>
<evidence type="ECO:0000313" key="5">
    <source>
        <dbReference type="Proteomes" id="UP000622552"/>
    </source>
</evidence>
<dbReference type="InterPro" id="IPR020904">
    <property type="entry name" value="Sc_DH/Rdtase_CS"/>
</dbReference>
<dbReference type="InterPro" id="IPR036291">
    <property type="entry name" value="NAD(P)-bd_dom_sf"/>
</dbReference>
<gene>
    <name evidence="4" type="ORF">IW245_001305</name>
</gene>
<dbReference type="Pfam" id="PF13561">
    <property type="entry name" value="adh_short_C2"/>
    <property type="match status" value="1"/>
</dbReference>
<dbReference type="PRINTS" id="PR00081">
    <property type="entry name" value="GDHRDH"/>
</dbReference>
<keyword evidence="5" id="KW-1185">Reference proteome</keyword>
<name>A0A8J7KJ54_9ACTN</name>
<dbReference type="NCBIfam" id="NF009466">
    <property type="entry name" value="PRK12826.1-2"/>
    <property type="match status" value="1"/>
</dbReference>
<dbReference type="RefSeq" id="WP_372445094.1">
    <property type="nucleotide sequence ID" value="NZ_BONS01000003.1"/>
</dbReference>
<comment type="caution">
    <text evidence="4">The sequence shown here is derived from an EMBL/GenBank/DDBJ whole genome shotgun (WGS) entry which is preliminary data.</text>
</comment>
<dbReference type="SMART" id="SM00822">
    <property type="entry name" value="PKS_KR"/>
    <property type="match status" value="1"/>
</dbReference>
<dbReference type="InterPro" id="IPR002347">
    <property type="entry name" value="SDR_fam"/>
</dbReference>
<comment type="similarity">
    <text evidence="1">Belongs to the short-chain dehydrogenases/reductases (SDR) family.</text>
</comment>